<feature type="compositionally biased region" description="Polar residues" evidence="2">
    <location>
        <begin position="152"/>
        <end position="163"/>
    </location>
</feature>
<dbReference type="GO" id="GO:0000981">
    <property type="term" value="F:DNA-binding transcription factor activity, RNA polymerase II-specific"/>
    <property type="evidence" value="ECO:0007669"/>
    <property type="project" value="InterPro"/>
</dbReference>
<feature type="region of interest" description="Disordered" evidence="2">
    <location>
        <begin position="75"/>
        <end position="259"/>
    </location>
</feature>
<keyword evidence="1" id="KW-0539">Nucleus</keyword>
<evidence type="ECO:0008006" key="5">
    <source>
        <dbReference type="Google" id="ProtNLM"/>
    </source>
</evidence>
<accession>A0A507AXP6</accession>
<feature type="compositionally biased region" description="Polar residues" evidence="2">
    <location>
        <begin position="170"/>
        <end position="181"/>
    </location>
</feature>
<dbReference type="CDD" id="cd00067">
    <property type="entry name" value="GAL4"/>
    <property type="match status" value="1"/>
</dbReference>
<dbReference type="STRING" id="1093900.A0A507AXP6"/>
<keyword evidence="4" id="KW-1185">Reference proteome</keyword>
<organism evidence="3 4">
    <name type="scientific">Thyridium curvatum</name>
    <dbReference type="NCBI Taxonomy" id="1093900"/>
    <lineage>
        <taxon>Eukaryota</taxon>
        <taxon>Fungi</taxon>
        <taxon>Dikarya</taxon>
        <taxon>Ascomycota</taxon>
        <taxon>Pezizomycotina</taxon>
        <taxon>Sordariomycetes</taxon>
        <taxon>Sordariomycetidae</taxon>
        <taxon>Thyridiales</taxon>
        <taxon>Thyridiaceae</taxon>
        <taxon>Thyridium</taxon>
    </lineage>
</organism>
<dbReference type="AlphaFoldDB" id="A0A507AXP6"/>
<dbReference type="GeneID" id="41975184"/>
<dbReference type="EMBL" id="SKBQ01000048">
    <property type="protein sequence ID" value="TPX11526.1"/>
    <property type="molecule type" value="Genomic_DNA"/>
</dbReference>
<dbReference type="OrthoDB" id="5375558at2759"/>
<dbReference type="Proteomes" id="UP000319257">
    <property type="component" value="Unassembled WGS sequence"/>
</dbReference>
<dbReference type="GO" id="GO:0008270">
    <property type="term" value="F:zinc ion binding"/>
    <property type="evidence" value="ECO:0007669"/>
    <property type="project" value="InterPro"/>
</dbReference>
<dbReference type="SUPFAM" id="SSF57701">
    <property type="entry name" value="Zn2/Cys6 DNA-binding domain"/>
    <property type="match status" value="1"/>
</dbReference>
<protein>
    <recommendedName>
        <fullName evidence="5">Zn(2)-C6 fungal-type domain-containing protein</fullName>
    </recommendedName>
</protein>
<feature type="compositionally biased region" description="Low complexity" evidence="2">
    <location>
        <begin position="75"/>
        <end position="97"/>
    </location>
</feature>
<reference evidence="3 4" key="1">
    <citation type="submission" date="2019-06" db="EMBL/GenBank/DDBJ databases">
        <title>Draft genome sequence of the filamentous fungus Phialemoniopsis curvata isolated from diesel fuel.</title>
        <authorList>
            <person name="Varaljay V.A."/>
            <person name="Lyon W.J."/>
            <person name="Crouch A.L."/>
            <person name="Drake C.E."/>
            <person name="Hollomon J.M."/>
            <person name="Nadeau L.J."/>
            <person name="Nunn H.S."/>
            <person name="Stevenson B.S."/>
            <person name="Bojanowski C.L."/>
            <person name="Crookes-Goodson W.J."/>
        </authorList>
    </citation>
    <scope>NUCLEOTIDE SEQUENCE [LARGE SCALE GENOMIC DNA]</scope>
    <source>
        <strain evidence="3 4">D216</strain>
    </source>
</reference>
<dbReference type="InterPro" id="IPR001138">
    <property type="entry name" value="Zn2Cys6_DnaBD"/>
</dbReference>
<gene>
    <name evidence="3" type="ORF">E0L32_007737</name>
</gene>
<dbReference type="InterPro" id="IPR036864">
    <property type="entry name" value="Zn2-C6_fun-type_DNA-bd_sf"/>
</dbReference>
<evidence type="ECO:0000313" key="4">
    <source>
        <dbReference type="Proteomes" id="UP000319257"/>
    </source>
</evidence>
<sequence length="783" mass="82904">MAQPPLQASGPPKEGRQQPHPPSEPLADQGPEDNTAPAATTTGSEAAGPAAVTTNANAAPAATPVLPVTLNGSAEGAAAAAAAGGPGTPAVVDAGAAQNPVAPTPTSSLLPPPSTDDAAVSTNGVEHNHTRHPTDASASYSVPVLREGSTDAAPSSTLDPTLYQQQQQQSPATEAATNGYDQNHAAVTNGGLLSSASSPSMSNPHQPHGLPRQNSGYSNPTSYSPPIMNPAQFGYGPPQPGQPGGDLYRTSPAPGVNPAMSLPSMRSIDPLQQQQAQQGIPVPIPPTIGSTGGPMGYYPMPGYGMHHDMRFAMPPPFGHDPRVTLSGGRHKKCDETHPTCNNCKKSKRDCAGYDPIFKQQQGPLPTIQPALGSTQQQPPAPTTLAAAPTVPSSAPPPNPYAHHQAPVLASSYHTSSTPQGQLSYDPALSSAPPTAKQEGFEYPPAIDPALEGTARLPLHDPLRPLDYGQPKGGAPSTVLQSQESPLTYSSAPAKDMKVDELIALGGPAPPPPAAPPTREKLDEITNIYYDIYMTGLKEFFETTWFNFTPQGPNPISILHNNKTLMDLLTSFLDSLASIKSNDPSEMVMTGHLETRIVWALATLVYTIPAAINPPKDEPLPTNDATETRNRVAVFETLLSGGLLVRNPCMPPPKTGDPLRIREYEFWHWLGEYLRLQDTPQSNLAPQREQALARLRNLLDGRENRDILYSMVILRELSPQFPPGYEATLPKHLDETDPRSKLAVAAQFIRTEALVSGGTTNVVRRFAELAAKAFISPGANARRA</sequence>
<evidence type="ECO:0000256" key="2">
    <source>
        <dbReference type="SAM" id="MobiDB-lite"/>
    </source>
</evidence>
<proteinExistence type="predicted"/>
<comment type="caution">
    <text evidence="3">The sequence shown here is derived from an EMBL/GenBank/DDBJ whole genome shotgun (WGS) entry which is preliminary data.</text>
</comment>
<feature type="compositionally biased region" description="Low complexity" evidence="2">
    <location>
        <begin position="46"/>
        <end position="55"/>
    </location>
</feature>
<feature type="compositionally biased region" description="Polar residues" evidence="2">
    <location>
        <begin position="212"/>
        <end position="224"/>
    </location>
</feature>
<feature type="compositionally biased region" description="Low complexity" evidence="2">
    <location>
        <begin position="373"/>
        <end position="392"/>
    </location>
</feature>
<feature type="compositionally biased region" description="Polar residues" evidence="2">
    <location>
        <begin position="411"/>
        <end position="422"/>
    </location>
</feature>
<evidence type="ECO:0000256" key="1">
    <source>
        <dbReference type="ARBA" id="ARBA00023242"/>
    </source>
</evidence>
<dbReference type="InParanoid" id="A0A507AXP6"/>
<feature type="region of interest" description="Disordered" evidence="2">
    <location>
        <begin position="361"/>
        <end position="438"/>
    </location>
</feature>
<dbReference type="RefSeq" id="XP_030993237.1">
    <property type="nucleotide sequence ID" value="XM_031142514.1"/>
</dbReference>
<name>A0A507AXP6_9PEZI</name>
<evidence type="ECO:0000313" key="3">
    <source>
        <dbReference type="EMBL" id="TPX11526.1"/>
    </source>
</evidence>
<feature type="region of interest" description="Disordered" evidence="2">
    <location>
        <begin position="1"/>
        <end position="55"/>
    </location>
</feature>